<sequence>MADIHETPNTTDATARECTINTKSTVDEKKHNDECTCDTRPPLVRQNSVDSIDEEYRRPRRAGRVPPLPPQRRYTPSPHRYNPLPNPFTYESRYVSSSSQLLEKVGKEDGIVDLPAPAIRNVYLTTYPFGDKDVKKWAWLLAAGFEDEYVAQSFRGDCNGGDESVVECVRQRRGEVPIYDPGHIDLPSVYLSHALDTEVVPENSKHNVRYLIVTQNRLRPAGCKLLVAESRKAAGVLIYYEILRGDSVLFVGATVHQCKSISSKKYKKVASLDEAVSLQDEGFVGIVC</sequence>
<evidence type="ECO:0000313" key="2">
    <source>
        <dbReference type="EMBL" id="KAL1609384.1"/>
    </source>
</evidence>
<feature type="region of interest" description="Disordered" evidence="1">
    <location>
        <begin position="53"/>
        <end position="82"/>
    </location>
</feature>
<name>A0ABR3RY62_9PLEO</name>
<proteinExistence type="predicted"/>
<evidence type="ECO:0000313" key="3">
    <source>
        <dbReference type="Proteomes" id="UP001521222"/>
    </source>
</evidence>
<reference evidence="2 3" key="1">
    <citation type="submission" date="2024-02" db="EMBL/GenBank/DDBJ databases">
        <title>De novo assembly and annotation of 12 fungi associated with fruit tree decline syndrome in Ontario, Canada.</title>
        <authorList>
            <person name="Sulman M."/>
            <person name="Ellouze W."/>
            <person name="Ilyukhin E."/>
        </authorList>
    </citation>
    <scope>NUCLEOTIDE SEQUENCE [LARGE SCALE GENOMIC DNA]</scope>
    <source>
        <strain evidence="2 3">M97-236</strain>
    </source>
</reference>
<protein>
    <submittedName>
        <fullName evidence="2">Uncharacterized protein</fullName>
    </submittedName>
</protein>
<accession>A0ABR3RY62</accession>
<evidence type="ECO:0000256" key="1">
    <source>
        <dbReference type="SAM" id="MobiDB-lite"/>
    </source>
</evidence>
<comment type="caution">
    <text evidence="2">The sequence shown here is derived from an EMBL/GenBank/DDBJ whole genome shotgun (WGS) entry which is preliminary data.</text>
</comment>
<dbReference type="Proteomes" id="UP001521222">
    <property type="component" value="Unassembled WGS sequence"/>
</dbReference>
<organism evidence="2 3">
    <name type="scientific">Nothophoma quercina</name>
    <dbReference type="NCBI Taxonomy" id="749835"/>
    <lineage>
        <taxon>Eukaryota</taxon>
        <taxon>Fungi</taxon>
        <taxon>Dikarya</taxon>
        <taxon>Ascomycota</taxon>
        <taxon>Pezizomycotina</taxon>
        <taxon>Dothideomycetes</taxon>
        <taxon>Pleosporomycetidae</taxon>
        <taxon>Pleosporales</taxon>
        <taxon>Pleosporineae</taxon>
        <taxon>Didymellaceae</taxon>
        <taxon>Nothophoma</taxon>
    </lineage>
</organism>
<dbReference type="EMBL" id="JAKIXB020000004">
    <property type="protein sequence ID" value="KAL1609384.1"/>
    <property type="molecule type" value="Genomic_DNA"/>
</dbReference>
<gene>
    <name evidence="2" type="ORF">SLS59_001750</name>
</gene>
<keyword evidence="3" id="KW-1185">Reference proteome</keyword>